<dbReference type="AlphaFoldDB" id="A0A151IAK9"/>
<evidence type="ECO:0000259" key="3">
    <source>
        <dbReference type="PROSITE" id="PS50994"/>
    </source>
</evidence>
<organism evidence="4 5">
    <name type="scientific">Cyphomyrmex costatus</name>
    <dbReference type="NCBI Taxonomy" id="456900"/>
    <lineage>
        <taxon>Eukaryota</taxon>
        <taxon>Metazoa</taxon>
        <taxon>Ecdysozoa</taxon>
        <taxon>Arthropoda</taxon>
        <taxon>Hexapoda</taxon>
        <taxon>Insecta</taxon>
        <taxon>Pterygota</taxon>
        <taxon>Neoptera</taxon>
        <taxon>Endopterygota</taxon>
        <taxon>Hymenoptera</taxon>
        <taxon>Apocrita</taxon>
        <taxon>Aculeata</taxon>
        <taxon>Formicoidea</taxon>
        <taxon>Formicidae</taxon>
        <taxon>Myrmicinae</taxon>
        <taxon>Cyphomyrmex</taxon>
    </lineage>
</organism>
<name>A0A151IAK9_9HYME</name>
<evidence type="ECO:0000256" key="1">
    <source>
        <dbReference type="ARBA" id="ARBA00012493"/>
    </source>
</evidence>
<dbReference type="InterPro" id="IPR036397">
    <property type="entry name" value="RNaseH_sf"/>
</dbReference>
<reference evidence="4 5" key="1">
    <citation type="submission" date="2016-03" db="EMBL/GenBank/DDBJ databases">
        <title>Cyphomyrmex costatus WGS genome.</title>
        <authorList>
            <person name="Nygaard S."/>
            <person name="Hu H."/>
            <person name="Boomsma J."/>
            <person name="Zhang G."/>
        </authorList>
    </citation>
    <scope>NUCLEOTIDE SEQUENCE [LARGE SCALE GENOMIC DNA]</scope>
    <source>
        <strain evidence="4">MS0001</strain>
        <tissue evidence="4">Whole body</tissue>
    </source>
</reference>
<dbReference type="SUPFAM" id="SSF53098">
    <property type="entry name" value="Ribonuclease H-like"/>
    <property type="match status" value="1"/>
</dbReference>
<protein>
    <recommendedName>
        <fullName evidence="1">RNA-directed DNA polymerase</fullName>
        <ecNumber evidence="1">2.7.7.49</ecNumber>
    </recommendedName>
</protein>
<evidence type="ECO:0000313" key="4">
    <source>
        <dbReference type="EMBL" id="KYM96519.1"/>
    </source>
</evidence>
<dbReference type="Gene3D" id="3.30.420.10">
    <property type="entry name" value="Ribonuclease H-like superfamily/Ribonuclease H"/>
    <property type="match status" value="1"/>
</dbReference>
<feature type="region of interest" description="Disordered" evidence="2">
    <location>
        <begin position="350"/>
        <end position="378"/>
    </location>
</feature>
<evidence type="ECO:0000256" key="2">
    <source>
        <dbReference type="SAM" id="MobiDB-lite"/>
    </source>
</evidence>
<sequence length="392" mass="46108">MLDTRLIIPPPLQRELLLRLHEGHLGLNKCRERARQSIWWLGISKQLKYLVENCPNCVEQRSNIKMPFVKEAFPNRPWQKVGIDLFKLDAWYLVIVDYYSRYIEISQLKTLTEREVITKCKEIFARYGIPETVRSDCGTQFASEFRRFAKEYDFEHITSSPKYSQSNGAAEAAVKIAKNILKKCKEDVNLGLLAYRTTPLENGYSPAELLFSRKIRSRLPILPDKLGSFKEHCKVSKKETERKDKQERDYNRRHRSKPLFILKTNDNVWVVDLRVYAKIIRQDRNPNSYIIKTEKGSAVRRNRWHLIPAPYKRNTEFDYSYDPELVDNSDVPVTLDENNEQALNERDVCDERNVSGSSDREETDSELQEVNIPRRSTRTRAPSSIFRDFFTF</sequence>
<dbReference type="Proteomes" id="UP000078542">
    <property type="component" value="Unassembled WGS sequence"/>
</dbReference>
<dbReference type="InterPro" id="IPR050951">
    <property type="entry name" value="Retrovirus_Pol_polyprotein"/>
</dbReference>
<dbReference type="Gene3D" id="1.10.340.70">
    <property type="match status" value="1"/>
</dbReference>
<dbReference type="PROSITE" id="PS50994">
    <property type="entry name" value="INTEGRASE"/>
    <property type="match status" value="1"/>
</dbReference>
<dbReference type="PANTHER" id="PTHR37984:SF5">
    <property type="entry name" value="PROTEIN NYNRIN-LIKE"/>
    <property type="match status" value="1"/>
</dbReference>
<dbReference type="Pfam" id="PF17921">
    <property type="entry name" value="Integrase_H2C2"/>
    <property type="match status" value="1"/>
</dbReference>
<dbReference type="InterPro" id="IPR001584">
    <property type="entry name" value="Integrase_cat-core"/>
</dbReference>
<dbReference type="Pfam" id="PF00665">
    <property type="entry name" value="rve"/>
    <property type="match status" value="1"/>
</dbReference>
<keyword evidence="5" id="KW-1185">Reference proteome</keyword>
<accession>A0A151IAK9</accession>
<dbReference type="InterPro" id="IPR041588">
    <property type="entry name" value="Integrase_H2C2"/>
</dbReference>
<gene>
    <name evidence="4" type="ORF">ALC62_12820</name>
</gene>
<dbReference type="FunFam" id="3.30.420.10:FF:000063">
    <property type="entry name" value="Retrovirus-related Pol polyprotein from transposon 297-like Protein"/>
    <property type="match status" value="1"/>
</dbReference>
<dbReference type="STRING" id="456900.A0A151IAK9"/>
<proteinExistence type="predicted"/>
<evidence type="ECO:0000313" key="5">
    <source>
        <dbReference type="Proteomes" id="UP000078542"/>
    </source>
</evidence>
<dbReference type="EC" id="2.7.7.49" evidence="1"/>
<feature type="domain" description="Integrase catalytic" evidence="3">
    <location>
        <begin position="70"/>
        <end position="231"/>
    </location>
</feature>
<dbReference type="GO" id="GO:0015074">
    <property type="term" value="P:DNA integration"/>
    <property type="evidence" value="ECO:0007669"/>
    <property type="project" value="InterPro"/>
</dbReference>
<dbReference type="GO" id="GO:0003964">
    <property type="term" value="F:RNA-directed DNA polymerase activity"/>
    <property type="evidence" value="ECO:0007669"/>
    <property type="project" value="UniProtKB-EC"/>
</dbReference>
<dbReference type="PANTHER" id="PTHR37984">
    <property type="entry name" value="PROTEIN CBG26694"/>
    <property type="match status" value="1"/>
</dbReference>
<dbReference type="InterPro" id="IPR012337">
    <property type="entry name" value="RNaseH-like_sf"/>
</dbReference>
<dbReference type="EMBL" id="KQ978199">
    <property type="protein sequence ID" value="KYM96519.1"/>
    <property type="molecule type" value="Genomic_DNA"/>
</dbReference>
<dbReference type="GO" id="GO:0003676">
    <property type="term" value="F:nucleic acid binding"/>
    <property type="evidence" value="ECO:0007669"/>
    <property type="project" value="InterPro"/>
</dbReference>